<reference evidence="2" key="1">
    <citation type="journal article" date="2019" name="Int. J. Syst. Evol. Microbiol.">
        <title>The Global Catalogue of Microorganisms (GCM) 10K type strain sequencing project: providing services to taxonomists for standard genome sequencing and annotation.</title>
        <authorList>
            <consortium name="The Broad Institute Genomics Platform"/>
            <consortium name="The Broad Institute Genome Sequencing Center for Infectious Disease"/>
            <person name="Wu L."/>
            <person name="Ma J."/>
        </authorList>
    </citation>
    <scope>NUCLEOTIDE SEQUENCE [LARGE SCALE GENOMIC DNA]</scope>
    <source>
        <strain evidence="2">JCM 17626</strain>
    </source>
</reference>
<dbReference type="Proteomes" id="UP001501772">
    <property type="component" value="Unassembled WGS sequence"/>
</dbReference>
<dbReference type="EMBL" id="BAABBY010000002">
    <property type="protein sequence ID" value="GAA4199935.1"/>
    <property type="molecule type" value="Genomic_DNA"/>
</dbReference>
<proteinExistence type="predicted"/>
<sequence>MLLSAVILTAVGCKKTQESEDVVHDSFSQAKQVVALASPPGDVVGKLVVGYQAWFGCLGDGSPFNSWKTWGPNPPSPGHINVEMWPDVREYTTTYQTGFANLGNGQPAKLFTSYSQQVVNTHFLWMRQNGIDCAALQRFGSALAADPRDLNWRNGNVPMVKAAAETYGRKFFIEYDISGWTNFQSEIKTDWTTRMQTHTSSTAYAKQNGKPVVSLWGIGVSGRPGNNAVWTDVINWFKTQGCYVIIGVKRDWRNDATNMSAYNQANMIQPWTVGSMNGIAGANNYVSTLSADFAYCNSHNQDYQPVAFPGFAWSNWHTGAQNEIPRLHGDFLWRQFYNIRNNNIPSVKVAMFDEYNEGTAIAKAAENASMKPSNQYFLTLDADGVACSSDFYLRLTRDGAKMIKGQIPLTANHPTSHQ</sequence>
<gene>
    <name evidence="1" type="ORF">GCM10022289_11040</name>
</gene>
<accession>A0ABP8B7F7</accession>
<comment type="caution">
    <text evidence="1">The sequence shown here is derived from an EMBL/GenBank/DDBJ whole genome shotgun (WGS) entry which is preliminary data.</text>
</comment>
<evidence type="ECO:0000313" key="2">
    <source>
        <dbReference type="Proteomes" id="UP001501772"/>
    </source>
</evidence>
<evidence type="ECO:0000313" key="1">
    <source>
        <dbReference type="EMBL" id="GAA4199935.1"/>
    </source>
</evidence>
<dbReference type="Gene3D" id="3.20.20.80">
    <property type="entry name" value="Glycosidases"/>
    <property type="match status" value="1"/>
</dbReference>
<organism evidence="1 2">
    <name type="scientific">Pedobacter jeongneungensis</name>
    <dbReference type="NCBI Taxonomy" id="947309"/>
    <lineage>
        <taxon>Bacteria</taxon>
        <taxon>Pseudomonadati</taxon>
        <taxon>Bacteroidota</taxon>
        <taxon>Sphingobacteriia</taxon>
        <taxon>Sphingobacteriales</taxon>
        <taxon>Sphingobacteriaceae</taxon>
        <taxon>Pedobacter</taxon>
    </lineage>
</organism>
<evidence type="ECO:0008006" key="3">
    <source>
        <dbReference type="Google" id="ProtNLM"/>
    </source>
</evidence>
<protein>
    <recommendedName>
        <fullName evidence="3">Glycosyl hydrolase family 99</fullName>
    </recommendedName>
</protein>
<keyword evidence="2" id="KW-1185">Reference proteome</keyword>
<name>A0ABP8B7F7_9SPHI</name>
<dbReference type="CDD" id="cd11576">
    <property type="entry name" value="GH99_GH71_like_2"/>
    <property type="match status" value="1"/>
</dbReference>